<evidence type="ECO:0000256" key="9">
    <source>
        <dbReference type="SAM" id="SignalP"/>
    </source>
</evidence>
<dbReference type="EMBL" id="CAJHUB010000751">
    <property type="protein sequence ID" value="CAD7681237.1"/>
    <property type="molecule type" value="Genomic_DNA"/>
</dbReference>
<evidence type="ECO:0000256" key="3">
    <source>
        <dbReference type="ARBA" id="ARBA00022981"/>
    </source>
</evidence>
<dbReference type="InterPro" id="IPR001195">
    <property type="entry name" value="Glycophorin"/>
</dbReference>
<evidence type="ECO:0000313" key="10">
    <source>
        <dbReference type="EMBL" id="CAD7681237.1"/>
    </source>
</evidence>
<organism evidence="10 11">
    <name type="scientific">Nyctereutes procyonoides</name>
    <name type="common">Raccoon dog</name>
    <name type="synonym">Canis procyonoides</name>
    <dbReference type="NCBI Taxonomy" id="34880"/>
    <lineage>
        <taxon>Eukaryota</taxon>
        <taxon>Metazoa</taxon>
        <taxon>Chordata</taxon>
        <taxon>Craniata</taxon>
        <taxon>Vertebrata</taxon>
        <taxon>Euteleostomi</taxon>
        <taxon>Mammalia</taxon>
        <taxon>Eutheria</taxon>
        <taxon>Laurasiatheria</taxon>
        <taxon>Carnivora</taxon>
        <taxon>Caniformia</taxon>
        <taxon>Canidae</taxon>
        <taxon>Nyctereutes</taxon>
    </lineage>
</organism>
<comment type="caution">
    <text evidence="10">The sequence shown here is derived from an EMBL/GenBank/DDBJ whole genome shotgun (WGS) entry which is preliminary data.</text>
</comment>
<evidence type="ECO:0000256" key="5">
    <source>
        <dbReference type="ARBA" id="ARBA00023136"/>
    </source>
</evidence>
<dbReference type="Gene3D" id="1.20.5.70">
    <property type="match status" value="1"/>
</dbReference>
<keyword evidence="9" id="KW-0732">Signal</keyword>
<comment type="subcellular location">
    <subcellularLocation>
        <location evidence="1">Membrane</location>
        <topology evidence="1">Single-pass membrane protein</topology>
    </subcellularLocation>
</comment>
<evidence type="ECO:0000256" key="4">
    <source>
        <dbReference type="ARBA" id="ARBA00022989"/>
    </source>
</evidence>
<dbReference type="AlphaFoldDB" id="A0A811YUM8"/>
<dbReference type="GO" id="GO:0005886">
    <property type="term" value="C:plasma membrane"/>
    <property type="evidence" value="ECO:0007669"/>
    <property type="project" value="TreeGrafter"/>
</dbReference>
<keyword evidence="4 8" id="KW-1133">Transmembrane helix</keyword>
<keyword evidence="6" id="KW-0325">Glycoprotein</keyword>
<proteinExistence type="predicted"/>
<accession>A0A811YUM8</accession>
<evidence type="ECO:0000256" key="7">
    <source>
        <dbReference type="ARBA" id="ARBA00039521"/>
    </source>
</evidence>
<dbReference type="PANTHER" id="PTHR13813:SF3">
    <property type="entry name" value="GLYCOPHORIN-A"/>
    <property type="match status" value="1"/>
</dbReference>
<feature type="transmembrane region" description="Helical" evidence="8">
    <location>
        <begin position="82"/>
        <end position="105"/>
    </location>
</feature>
<feature type="chain" id="PRO_5032389370" description="Glycophorin-A" evidence="9">
    <location>
        <begin position="20"/>
        <end position="129"/>
    </location>
</feature>
<feature type="signal peptide" evidence="9">
    <location>
        <begin position="1"/>
        <end position="19"/>
    </location>
</feature>
<reference evidence="10" key="1">
    <citation type="submission" date="2020-12" db="EMBL/GenBank/DDBJ databases">
        <authorList>
            <consortium name="Molecular Ecology Group"/>
        </authorList>
    </citation>
    <scope>NUCLEOTIDE SEQUENCE</scope>
    <source>
        <strain evidence="10">TBG_1078</strain>
    </source>
</reference>
<evidence type="ECO:0000256" key="2">
    <source>
        <dbReference type="ARBA" id="ARBA00022692"/>
    </source>
</evidence>
<gene>
    <name evidence="10" type="ORF">NYPRO_LOCUS14029</name>
</gene>
<evidence type="ECO:0000313" key="11">
    <source>
        <dbReference type="Proteomes" id="UP000645828"/>
    </source>
</evidence>
<keyword evidence="2 8" id="KW-0812">Transmembrane</keyword>
<dbReference type="Pfam" id="PF01102">
    <property type="entry name" value="Glycophorin_A"/>
    <property type="match status" value="1"/>
</dbReference>
<sequence length="129" mass="14109">MYEKIVIVLLLSGYVSTQAVTEIIPHEKSSELPTQAGFISTEDPSFNIPSTRQDPSGNMYQHLPNGGQTRRQQLVHIFSEPVIIGIIYAVMLGIIVTILSIAFCIGQLTKKSSLPAQVASQEDVDPEVL</sequence>
<dbReference type="PANTHER" id="PTHR13813">
    <property type="entry name" value="GLYCOPHORIN"/>
    <property type="match status" value="1"/>
</dbReference>
<evidence type="ECO:0000256" key="1">
    <source>
        <dbReference type="ARBA" id="ARBA00004167"/>
    </source>
</evidence>
<keyword evidence="11" id="KW-1185">Reference proteome</keyword>
<name>A0A811YUM8_NYCPR</name>
<keyword evidence="5 8" id="KW-0472">Membrane</keyword>
<dbReference type="InterPro" id="IPR049535">
    <property type="entry name" value="GYPA_B"/>
</dbReference>
<dbReference type="Proteomes" id="UP000645828">
    <property type="component" value="Unassembled WGS sequence"/>
</dbReference>
<evidence type="ECO:0000256" key="6">
    <source>
        <dbReference type="ARBA" id="ARBA00023180"/>
    </source>
</evidence>
<keyword evidence="3" id="KW-0730">Sialic acid</keyword>
<protein>
    <recommendedName>
        <fullName evidence="7">Glycophorin-A</fullName>
    </recommendedName>
</protein>
<evidence type="ECO:0000256" key="8">
    <source>
        <dbReference type="SAM" id="Phobius"/>
    </source>
</evidence>